<evidence type="ECO:0000256" key="1">
    <source>
        <dbReference type="SAM" id="MobiDB-lite"/>
    </source>
</evidence>
<proteinExistence type="predicted"/>
<evidence type="ECO:0000313" key="2">
    <source>
        <dbReference type="EMBL" id="GAA5147897.1"/>
    </source>
</evidence>
<sequence>MVEQAERLREAVVEAPGTVNATPTPRTLSLSKGNPTRTFT</sequence>
<gene>
    <name evidence="2" type="ORF">GCM10023340_21010</name>
</gene>
<organism evidence="2 3">
    <name type="scientific">Nocardioides marinquilinus</name>
    <dbReference type="NCBI Taxonomy" id="1210400"/>
    <lineage>
        <taxon>Bacteria</taxon>
        <taxon>Bacillati</taxon>
        <taxon>Actinomycetota</taxon>
        <taxon>Actinomycetes</taxon>
        <taxon>Propionibacteriales</taxon>
        <taxon>Nocardioidaceae</taxon>
        <taxon>Nocardioides</taxon>
    </lineage>
</organism>
<dbReference type="EMBL" id="BAABKG010000002">
    <property type="protein sequence ID" value="GAA5147897.1"/>
    <property type="molecule type" value="Genomic_DNA"/>
</dbReference>
<accession>A0ABP9PL51</accession>
<dbReference type="Proteomes" id="UP001500221">
    <property type="component" value="Unassembled WGS sequence"/>
</dbReference>
<reference evidence="3" key="1">
    <citation type="journal article" date="2019" name="Int. J. Syst. Evol. Microbiol.">
        <title>The Global Catalogue of Microorganisms (GCM) 10K type strain sequencing project: providing services to taxonomists for standard genome sequencing and annotation.</title>
        <authorList>
            <consortium name="The Broad Institute Genomics Platform"/>
            <consortium name="The Broad Institute Genome Sequencing Center for Infectious Disease"/>
            <person name="Wu L."/>
            <person name="Ma J."/>
        </authorList>
    </citation>
    <scope>NUCLEOTIDE SEQUENCE [LARGE SCALE GENOMIC DNA]</scope>
    <source>
        <strain evidence="3">JCM 18459</strain>
    </source>
</reference>
<protein>
    <submittedName>
        <fullName evidence="2">Uncharacterized protein</fullName>
    </submittedName>
</protein>
<name>A0ABP9PL51_9ACTN</name>
<evidence type="ECO:0000313" key="3">
    <source>
        <dbReference type="Proteomes" id="UP001500221"/>
    </source>
</evidence>
<keyword evidence="3" id="KW-1185">Reference proteome</keyword>
<feature type="region of interest" description="Disordered" evidence="1">
    <location>
        <begin position="13"/>
        <end position="40"/>
    </location>
</feature>
<comment type="caution">
    <text evidence="2">The sequence shown here is derived from an EMBL/GenBank/DDBJ whole genome shotgun (WGS) entry which is preliminary data.</text>
</comment>
<feature type="compositionally biased region" description="Polar residues" evidence="1">
    <location>
        <begin position="19"/>
        <end position="40"/>
    </location>
</feature>